<evidence type="ECO:0000313" key="2">
    <source>
        <dbReference type="Proteomes" id="UP000184514"/>
    </source>
</evidence>
<organism evidence="1 2">
    <name type="scientific">Planktotalea frisia</name>
    <dbReference type="NCBI Taxonomy" id="696762"/>
    <lineage>
        <taxon>Bacteria</taxon>
        <taxon>Pseudomonadati</taxon>
        <taxon>Pseudomonadota</taxon>
        <taxon>Alphaproteobacteria</taxon>
        <taxon>Rhodobacterales</taxon>
        <taxon>Paracoccaceae</taxon>
        <taxon>Planktotalea</taxon>
    </lineage>
</organism>
<dbReference type="AlphaFoldDB" id="A0A1L9NTF4"/>
<evidence type="ECO:0000313" key="1">
    <source>
        <dbReference type="EMBL" id="OJI92463.1"/>
    </source>
</evidence>
<name>A0A1L9NTF4_9RHOB</name>
<protein>
    <recommendedName>
        <fullName evidence="3">N-acetyltransferase domain-containing protein</fullName>
    </recommendedName>
</protein>
<proteinExistence type="predicted"/>
<keyword evidence="2" id="KW-1185">Reference proteome</keyword>
<gene>
    <name evidence="1" type="ORF">PFRI_33330</name>
</gene>
<dbReference type="Proteomes" id="UP000184514">
    <property type="component" value="Unassembled WGS sequence"/>
</dbReference>
<dbReference type="InterPro" id="IPR016181">
    <property type="entry name" value="Acyl_CoA_acyltransferase"/>
</dbReference>
<dbReference type="Pfam" id="PF13527">
    <property type="entry name" value="Acetyltransf_9"/>
    <property type="match status" value="1"/>
</dbReference>
<sequence length="317" mass="34627">MSKGYDIRAWQAGDEVAIRELFQASFGRTLAADFWAWRFNDHPAGEPLIMLAWQGDRLAGHYAASQAPLTCDGQIIPAALSMTTMTHPKDRGHGLIEAVGGALYEMLGQNGYAGVWGFPNAMINATRRRKLGWVPIDDVPTLSLNVAAARARGADPALKVSIVDNIDGRFEALQQATAQPDTLAGLRSTATLEWRIDKNPINTYTRYIISAGEQIAGYAITKAFGSQAIDIVDICALDDAHVTALLASVLKQAQIDGVGTINCWCLRMDPARIAFERFGFAATAPVTYFAGRSFDPELRGFSDARRWRLSMLDSDLF</sequence>
<accession>A0A1L9NTF4</accession>
<dbReference type="Gene3D" id="3.40.630.30">
    <property type="match status" value="1"/>
</dbReference>
<comment type="caution">
    <text evidence="1">The sequence shown here is derived from an EMBL/GenBank/DDBJ whole genome shotgun (WGS) entry which is preliminary data.</text>
</comment>
<reference evidence="1 2" key="1">
    <citation type="submission" date="2016-10" db="EMBL/GenBank/DDBJ databases">
        <title>Genome sequence of Planktotalea frisia SH6-1.</title>
        <authorList>
            <person name="Poehlein A."/>
            <person name="Bakenhus I."/>
            <person name="Voget S."/>
            <person name="Brinkhoff T."/>
            <person name="Simon M."/>
        </authorList>
    </citation>
    <scope>NUCLEOTIDE SEQUENCE [LARGE SCALE GENOMIC DNA]</scope>
    <source>
        <strain evidence="1 2">SH6-1</strain>
    </source>
</reference>
<dbReference type="RefSeq" id="WP_170124878.1">
    <property type="nucleotide sequence ID" value="NZ_MLCB01000181.1"/>
</dbReference>
<dbReference type="SUPFAM" id="SSF55729">
    <property type="entry name" value="Acyl-CoA N-acyltransferases (Nat)"/>
    <property type="match status" value="1"/>
</dbReference>
<evidence type="ECO:0008006" key="3">
    <source>
        <dbReference type="Google" id="ProtNLM"/>
    </source>
</evidence>
<dbReference type="EMBL" id="MLCB01000181">
    <property type="protein sequence ID" value="OJI92463.1"/>
    <property type="molecule type" value="Genomic_DNA"/>
</dbReference>
<dbReference type="STRING" id="696762.PFRI_33330"/>